<dbReference type="GO" id="GO:0090729">
    <property type="term" value="F:toxin activity"/>
    <property type="evidence" value="ECO:0007669"/>
    <property type="project" value="UniProtKB-KW"/>
</dbReference>
<feature type="binding site" evidence="8">
    <location>
        <position position="6"/>
    </location>
    <ligand>
        <name>Mg(2+)</name>
        <dbReference type="ChEBI" id="CHEBI:18420"/>
    </ligand>
</feature>
<dbReference type="Gene3D" id="3.40.50.1010">
    <property type="entry name" value="5'-nuclease"/>
    <property type="match status" value="1"/>
</dbReference>
<gene>
    <name evidence="10" type="primary">vapC_4</name>
    <name evidence="8" type="synonym">vapC</name>
    <name evidence="10" type="ORF">MOOR_23490</name>
</gene>
<dbReference type="AlphaFoldDB" id="A0A1J5JFU2"/>
<evidence type="ECO:0000256" key="2">
    <source>
        <dbReference type="ARBA" id="ARBA00022649"/>
    </source>
</evidence>
<dbReference type="RefSeq" id="WP_071521396.1">
    <property type="nucleotide sequence ID" value="NZ_MIHH01000017.1"/>
</dbReference>
<keyword evidence="2 8" id="KW-1277">Toxin-antitoxin system</keyword>
<proteinExistence type="inferred from homology"/>
<dbReference type="GO" id="GO:0004540">
    <property type="term" value="F:RNA nuclease activity"/>
    <property type="evidence" value="ECO:0007669"/>
    <property type="project" value="InterPro"/>
</dbReference>
<organism evidence="10 11">
    <name type="scientific">Neomoorella thermoacetica</name>
    <name type="common">Clostridium thermoaceticum</name>
    <dbReference type="NCBI Taxonomy" id="1525"/>
    <lineage>
        <taxon>Bacteria</taxon>
        <taxon>Bacillati</taxon>
        <taxon>Bacillota</taxon>
        <taxon>Clostridia</taxon>
        <taxon>Neomoorellales</taxon>
        <taxon>Neomoorellaceae</taxon>
        <taxon>Neomoorella</taxon>
    </lineage>
</organism>
<evidence type="ECO:0000313" key="11">
    <source>
        <dbReference type="Proteomes" id="UP000182743"/>
    </source>
</evidence>
<dbReference type="EC" id="3.1.-.-" evidence="8"/>
<dbReference type="GO" id="GO:0004519">
    <property type="term" value="F:endonuclease activity"/>
    <property type="evidence" value="ECO:0007669"/>
    <property type="project" value="UniProtKB-KW"/>
</dbReference>
<keyword evidence="4 8" id="KW-0479">Metal-binding</keyword>
<dbReference type="PANTHER" id="PTHR33653">
    <property type="entry name" value="RIBONUCLEASE VAPC2"/>
    <property type="match status" value="1"/>
</dbReference>
<dbReference type="Pfam" id="PF01850">
    <property type="entry name" value="PIN"/>
    <property type="match status" value="1"/>
</dbReference>
<keyword evidence="10" id="KW-0255">Endonuclease</keyword>
<comment type="similarity">
    <text evidence="7 8">Belongs to the PINc/VapC protein family.</text>
</comment>
<name>A0A1J5JFU2_NEOTH</name>
<keyword evidence="8" id="KW-0800">Toxin</keyword>
<evidence type="ECO:0000256" key="1">
    <source>
        <dbReference type="ARBA" id="ARBA00001946"/>
    </source>
</evidence>
<sequence>MGVVTDTSIIIGFLRGHQPEVDYIEHALRKGKLTITAITVFELKVGLAANSKRERLLTKFFQQVTILPFDGQAALAAAMIENKLRSGGEVIGVPDTLIAGICLARNLSLFTLNEEHFKRVPGLEVLTPTSASPSQE</sequence>
<dbReference type="GO" id="GO:0000287">
    <property type="term" value="F:magnesium ion binding"/>
    <property type="evidence" value="ECO:0007669"/>
    <property type="project" value="UniProtKB-UniRule"/>
</dbReference>
<reference evidence="10 11" key="1">
    <citation type="submission" date="2016-08" db="EMBL/GenBank/DDBJ databases">
        <title>Genome-based comparison of Moorella thermoacetic strains.</title>
        <authorList>
            <person name="Poehlein A."/>
            <person name="Bengelsdorf F.R."/>
            <person name="Esser C."/>
            <person name="Duerre P."/>
            <person name="Daniel R."/>
        </authorList>
    </citation>
    <scope>NUCLEOTIDE SEQUENCE [LARGE SCALE GENOMIC DNA]</scope>
    <source>
        <strain evidence="10 11">DSM 11768</strain>
    </source>
</reference>
<comment type="function">
    <text evidence="8">Toxic component of a toxin-antitoxin (TA) system. An RNase.</text>
</comment>
<dbReference type="EMBL" id="MIHH01000017">
    <property type="protein sequence ID" value="OIQ08069.1"/>
    <property type="molecule type" value="Genomic_DNA"/>
</dbReference>
<keyword evidence="3 8" id="KW-0540">Nuclease</keyword>
<evidence type="ECO:0000256" key="3">
    <source>
        <dbReference type="ARBA" id="ARBA00022722"/>
    </source>
</evidence>
<evidence type="ECO:0000259" key="9">
    <source>
        <dbReference type="Pfam" id="PF01850"/>
    </source>
</evidence>
<dbReference type="InterPro" id="IPR050556">
    <property type="entry name" value="Type_II_TA_system_RNase"/>
</dbReference>
<dbReference type="InterPro" id="IPR022907">
    <property type="entry name" value="VapC_family"/>
</dbReference>
<dbReference type="GO" id="GO:0016787">
    <property type="term" value="F:hydrolase activity"/>
    <property type="evidence" value="ECO:0007669"/>
    <property type="project" value="UniProtKB-KW"/>
</dbReference>
<accession>A0A1J5JFU2</accession>
<dbReference type="SUPFAM" id="SSF88723">
    <property type="entry name" value="PIN domain-like"/>
    <property type="match status" value="1"/>
</dbReference>
<comment type="caution">
    <text evidence="10">The sequence shown here is derived from an EMBL/GenBank/DDBJ whole genome shotgun (WGS) entry which is preliminary data.</text>
</comment>
<dbReference type="HAMAP" id="MF_00265">
    <property type="entry name" value="VapC_Nob1"/>
    <property type="match status" value="1"/>
</dbReference>
<keyword evidence="5 8" id="KW-0378">Hydrolase</keyword>
<dbReference type="CDD" id="cd09881">
    <property type="entry name" value="PIN_VapC4-5_FitB-like"/>
    <property type="match status" value="1"/>
</dbReference>
<evidence type="ECO:0000256" key="7">
    <source>
        <dbReference type="ARBA" id="ARBA00038093"/>
    </source>
</evidence>
<comment type="cofactor">
    <cofactor evidence="1 8">
        <name>Mg(2+)</name>
        <dbReference type="ChEBI" id="CHEBI:18420"/>
    </cofactor>
</comment>
<dbReference type="InterPro" id="IPR029060">
    <property type="entry name" value="PIN-like_dom_sf"/>
</dbReference>
<feature type="binding site" evidence="8">
    <location>
        <position position="95"/>
    </location>
    <ligand>
        <name>Mg(2+)</name>
        <dbReference type="ChEBI" id="CHEBI:18420"/>
    </ligand>
</feature>
<keyword evidence="6 8" id="KW-0460">Magnesium</keyword>
<evidence type="ECO:0000256" key="8">
    <source>
        <dbReference type="HAMAP-Rule" id="MF_00265"/>
    </source>
</evidence>
<dbReference type="Proteomes" id="UP000182743">
    <property type="component" value="Unassembled WGS sequence"/>
</dbReference>
<protein>
    <recommendedName>
        <fullName evidence="8">Ribonuclease VapC</fullName>
        <shortName evidence="8">RNase VapC</shortName>
        <ecNumber evidence="8">3.1.-.-</ecNumber>
    </recommendedName>
    <alternativeName>
        <fullName evidence="8">Toxin VapC</fullName>
    </alternativeName>
</protein>
<feature type="domain" description="PIN" evidence="9">
    <location>
        <begin position="3"/>
        <end position="122"/>
    </location>
</feature>
<dbReference type="InterPro" id="IPR002716">
    <property type="entry name" value="PIN_dom"/>
</dbReference>
<dbReference type="PANTHER" id="PTHR33653:SF1">
    <property type="entry name" value="RIBONUCLEASE VAPC2"/>
    <property type="match status" value="1"/>
</dbReference>
<evidence type="ECO:0000256" key="4">
    <source>
        <dbReference type="ARBA" id="ARBA00022723"/>
    </source>
</evidence>
<evidence type="ECO:0000256" key="6">
    <source>
        <dbReference type="ARBA" id="ARBA00022842"/>
    </source>
</evidence>
<evidence type="ECO:0000313" key="10">
    <source>
        <dbReference type="EMBL" id="OIQ08069.1"/>
    </source>
</evidence>
<evidence type="ECO:0000256" key="5">
    <source>
        <dbReference type="ARBA" id="ARBA00022801"/>
    </source>
</evidence>